<evidence type="ECO:0000313" key="2">
    <source>
        <dbReference type="Proteomes" id="UP000055024"/>
    </source>
</evidence>
<dbReference type="STRING" id="268475.A0A0V1I3W7"/>
<gene>
    <name evidence="1" type="ORF">T11_5880</name>
</gene>
<dbReference type="PANTHER" id="PTHR47331">
    <property type="entry name" value="PHD-TYPE DOMAIN-CONTAINING PROTEIN"/>
    <property type="match status" value="1"/>
</dbReference>
<dbReference type="GO" id="GO:0003676">
    <property type="term" value="F:nucleic acid binding"/>
    <property type="evidence" value="ECO:0007669"/>
    <property type="project" value="InterPro"/>
</dbReference>
<dbReference type="InterPro" id="IPR036397">
    <property type="entry name" value="RNaseH_sf"/>
</dbReference>
<organism evidence="1 2">
    <name type="scientific">Trichinella zimbabwensis</name>
    <dbReference type="NCBI Taxonomy" id="268475"/>
    <lineage>
        <taxon>Eukaryota</taxon>
        <taxon>Metazoa</taxon>
        <taxon>Ecdysozoa</taxon>
        <taxon>Nematoda</taxon>
        <taxon>Enoplea</taxon>
        <taxon>Dorylaimia</taxon>
        <taxon>Trichinellida</taxon>
        <taxon>Trichinellidae</taxon>
        <taxon>Trichinella</taxon>
    </lineage>
</organism>
<dbReference type="InterPro" id="IPR008042">
    <property type="entry name" value="Retrotrans_Pao"/>
</dbReference>
<comment type="caution">
    <text evidence="1">The sequence shown here is derived from an EMBL/GenBank/DDBJ whole genome shotgun (WGS) entry which is preliminary data.</text>
</comment>
<dbReference type="PANTHER" id="PTHR47331:SF5">
    <property type="entry name" value="RIBONUCLEASE H"/>
    <property type="match status" value="1"/>
</dbReference>
<proteinExistence type="predicted"/>
<dbReference type="SUPFAM" id="SSF53098">
    <property type="entry name" value="Ribonuclease H-like"/>
    <property type="match status" value="1"/>
</dbReference>
<dbReference type="EMBL" id="JYDP01000008">
    <property type="protein sequence ID" value="KRZ16994.1"/>
    <property type="molecule type" value="Genomic_DNA"/>
</dbReference>
<dbReference type="Proteomes" id="UP000055024">
    <property type="component" value="Unassembled WGS sequence"/>
</dbReference>
<dbReference type="Gene3D" id="3.30.420.10">
    <property type="entry name" value="Ribonuclease H-like superfamily/Ribonuclease H"/>
    <property type="match status" value="1"/>
</dbReference>
<name>A0A0V1I3W7_9BILA</name>
<keyword evidence="2" id="KW-1185">Reference proteome</keyword>
<dbReference type="InterPro" id="IPR012337">
    <property type="entry name" value="RNaseH-like_sf"/>
</dbReference>
<sequence>MIWNCEKDELSYNISPETNERKEYTKREVLSITSKIYNPFGCLTPFIIRAKILIQELWQRGLHWEDPLPGDLQTNWMKWMTEWKEIRDVRIPRCLIRVPMMNIVQLELHGFSDASEKAYGGAVYMKMIDAEGKGTIKLIVAKSKVAPLKSVTLPRLELVAALTTAKLTSYVKRVIDLEINKIYCWSDSQIVLCWIRNLARNWKPFVRNRIELIHELVRPEDWRYCPTKDNAADIISRGTALKKLKGNRLWWNGPKWTSPERRKLNTLTGEEMITAEKYWLKTVQRDAFHDELKTLENGKPLPKENRLKTLDPFLDEDDLCRVGGRLRLSDLDYDMKYPIILPKAHHISDPGNVTPELLDSKWKIGSEKSPQKEFGPLRIIRTDVYTKVYICLFTCMVTRAIRLELLSDLSAERFIQALNRFCARRGYPKIIQSDNFSTFKMADRQLKNLLSKTSLDKVQRVKTAKGTFIRPVARLYLLEPVRFKVQCNGLRPLGRECYEH</sequence>
<accession>A0A0V1I3W7</accession>
<dbReference type="Pfam" id="PF05380">
    <property type="entry name" value="Peptidase_A17"/>
    <property type="match status" value="1"/>
</dbReference>
<reference evidence="1 2" key="1">
    <citation type="submission" date="2015-01" db="EMBL/GenBank/DDBJ databases">
        <title>Evolution of Trichinella species and genotypes.</title>
        <authorList>
            <person name="Korhonen P.K."/>
            <person name="Edoardo P."/>
            <person name="Giuseppe L.R."/>
            <person name="Gasser R.B."/>
        </authorList>
    </citation>
    <scope>NUCLEOTIDE SEQUENCE [LARGE SCALE GENOMIC DNA]</scope>
    <source>
        <strain evidence="1">ISS1029</strain>
    </source>
</reference>
<dbReference type="AlphaFoldDB" id="A0A0V1I3W7"/>
<protein>
    <recommendedName>
        <fullName evidence="3">Integrase catalytic domain-containing protein</fullName>
    </recommendedName>
</protein>
<evidence type="ECO:0000313" key="1">
    <source>
        <dbReference type="EMBL" id="KRZ16994.1"/>
    </source>
</evidence>
<evidence type="ECO:0008006" key="3">
    <source>
        <dbReference type="Google" id="ProtNLM"/>
    </source>
</evidence>
<dbReference type="OrthoDB" id="5872779at2759"/>